<protein>
    <submittedName>
        <fullName evidence="3">Uncharacterized protein</fullName>
    </submittedName>
</protein>
<evidence type="ECO:0000256" key="1">
    <source>
        <dbReference type="SAM" id="MobiDB-lite"/>
    </source>
</evidence>
<feature type="transmembrane region" description="Helical" evidence="2">
    <location>
        <begin position="96"/>
        <end position="115"/>
    </location>
</feature>
<feature type="transmembrane region" description="Helical" evidence="2">
    <location>
        <begin position="228"/>
        <end position="249"/>
    </location>
</feature>
<gene>
    <name evidence="3" type="ORF">A7U60_g341</name>
</gene>
<keyword evidence="4" id="KW-1185">Reference proteome</keyword>
<evidence type="ECO:0000313" key="3">
    <source>
        <dbReference type="EMBL" id="OCB92249.1"/>
    </source>
</evidence>
<dbReference type="Proteomes" id="UP000757232">
    <property type="component" value="Unassembled WGS sequence"/>
</dbReference>
<feature type="transmembrane region" description="Helical" evidence="2">
    <location>
        <begin position="255"/>
        <end position="272"/>
    </location>
</feature>
<feature type="transmembrane region" description="Helical" evidence="2">
    <location>
        <begin position="55"/>
        <end position="76"/>
    </location>
</feature>
<comment type="caution">
    <text evidence="3">The sequence shown here is derived from an EMBL/GenBank/DDBJ whole genome shotgun (WGS) entry which is preliminary data.</text>
</comment>
<feature type="transmembrane region" description="Helical" evidence="2">
    <location>
        <begin position="180"/>
        <end position="208"/>
    </location>
</feature>
<keyword evidence="2" id="KW-1133">Transmembrane helix</keyword>
<feature type="transmembrane region" description="Helical" evidence="2">
    <location>
        <begin position="25"/>
        <end position="48"/>
    </location>
</feature>
<dbReference type="SUPFAM" id="SSF81321">
    <property type="entry name" value="Family A G protein-coupled receptor-like"/>
    <property type="match status" value="1"/>
</dbReference>
<evidence type="ECO:0000256" key="2">
    <source>
        <dbReference type="SAM" id="Phobius"/>
    </source>
</evidence>
<feature type="compositionally biased region" description="Basic and acidic residues" evidence="1">
    <location>
        <begin position="358"/>
        <end position="374"/>
    </location>
</feature>
<proteinExistence type="predicted"/>
<name>A0A9Q5I653_SANBA</name>
<dbReference type="AlphaFoldDB" id="A0A9Q5I653"/>
<feature type="compositionally biased region" description="Basic and acidic residues" evidence="1">
    <location>
        <begin position="331"/>
        <end position="347"/>
    </location>
</feature>
<organism evidence="3 4">
    <name type="scientific">Sanghuangporus baumii</name>
    <name type="common">Phellinus baumii</name>
    <dbReference type="NCBI Taxonomy" id="108892"/>
    <lineage>
        <taxon>Eukaryota</taxon>
        <taxon>Fungi</taxon>
        <taxon>Dikarya</taxon>
        <taxon>Basidiomycota</taxon>
        <taxon>Agaricomycotina</taxon>
        <taxon>Agaricomycetes</taxon>
        <taxon>Hymenochaetales</taxon>
        <taxon>Hymenochaetaceae</taxon>
        <taxon>Sanghuangporus</taxon>
    </lineage>
</organism>
<feature type="compositionally biased region" description="Low complexity" evidence="1">
    <location>
        <begin position="319"/>
        <end position="330"/>
    </location>
</feature>
<feature type="region of interest" description="Disordered" evidence="1">
    <location>
        <begin position="310"/>
        <end position="377"/>
    </location>
</feature>
<feature type="compositionally biased region" description="Low complexity" evidence="1">
    <location>
        <begin position="348"/>
        <end position="357"/>
    </location>
</feature>
<evidence type="ECO:0000313" key="4">
    <source>
        <dbReference type="Proteomes" id="UP000757232"/>
    </source>
</evidence>
<reference evidence="3" key="1">
    <citation type="submission" date="2016-06" db="EMBL/GenBank/DDBJ databases">
        <title>Draft Genome sequence of the fungus Inonotus baumii.</title>
        <authorList>
            <person name="Zhu H."/>
            <person name="Lin W."/>
        </authorList>
    </citation>
    <scope>NUCLEOTIDE SEQUENCE</scope>
    <source>
        <strain evidence="3">821</strain>
    </source>
</reference>
<dbReference type="EMBL" id="LNZH02000009">
    <property type="protein sequence ID" value="OCB92249.1"/>
    <property type="molecule type" value="Genomic_DNA"/>
</dbReference>
<keyword evidence="2" id="KW-0472">Membrane</keyword>
<sequence length="390" mass="43399">MFIRRETAGNPANIPSESVKKYEALFVFLQVFGGQIGMPLFIVTMLFAPSVKRHLTLVNFCASWIIYSIVYCLTVYHDGDRSRGINSRLCYAQAVMVHGVVPLSVVTYCALHIQVWMGVRYAISQTSWLQKHKRKVLIALFIAPYVVFVAFSVASLVVLLEHPELLDRSGSYYCTINYDPLVFAVPGFAAGVIAIMIILEIIIGVTLVRRWKAVRSSQRLTAASISMIIRIAIFSVYGFATLGACAAFLARSLSIWPYLVQASLPTAVFLMFGTRRDVWRAWCFFRKRSRPERNEGPLSIRVTLERATDSTAKAESESEAALSSSSSSSVSDERRLDDNLHAKERGTSRVSSSSSGDGVRRVQEEEKKSEKEAYGGDVIVIGRLEHDGVC</sequence>
<accession>A0A9Q5I653</accession>
<keyword evidence="2" id="KW-0812">Transmembrane</keyword>
<dbReference type="OrthoDB" id="3046318at2759"/>
<feature type="transmembrane region" description="Helical" evidence="2">
    <location>
        <begin position="136"/>
        <end position="160"/>
    </location>
</feature>